<sequence length="254" mass="29251">MEDAMASLKLLDDEEEVIHEVVGNESFAYQFCLVGRCLTDSVVHFPSLRNTMANLWHPIRGICITEAGEKRYLVQFFNEIDFDRVKAGTPWFFNNHLLILQTIPEGVNPAVMELKFTEFWIQVHDLSPGSMNESMAKQFGNFCGKFLEYDTSIPTLGSQTFLRTIVRLDVTAPLKRKKKVLFGKSLVVNARFKYEKLSLFCFICGRLGHGESFCPLRLQIEPSKIIFGWDLSLRAVTRRRNTIESRWLRTANET</sequence>
<proteinExistence type="predicted"/>
<evidence type="ECO:0000259" key="2">
    <source>
        <dbReference type="Pfam" id="PF14392"/>
    </source>
</evidence>
<dbReference type="Proteomes" id="UP000593560">
    <property type="component" value="Unassembled WGS sequence"/>
</dbReference>
<dbReference type="Pfam" id="PF14392">
    <property type="entry name" value="zf-CCHC_4"/>
    <property type="match status" value="1"/>
</dbReference>
<evidence type="ECO:0000313" key="3">
    <source>
        <dbReference type="EMBL" id="MBA0790204.1"/>
    </source>
</evidence>
<accession>A0A7J9FZ41</accession>
<evidence type="ECO:0000313" key="4">
    <source>
        <dbReference type="Proteomes" id="UP000593560"/>
    </source>
</evidence>
<dbReference type="InterPro" id="IPR025836">
    <property type="entry name" value="Zn_knuckle_CX2CX4HX4C"/>
</dbReference>
<feature type="non-terminal residue" evidence="3">
    <location>
        <position position="254"/>
    </location>
</feature>
<dbReference type="PANTHER" id="PTHR31286">
    <property type="entry name" value="GLYCINE-RICH CELL WALL STRUCTURAL PROTEIN 1.8-LIKE"/>
    <property type="match status" value="1"/>
</dbReference>
<dbReference type="PANTHER" id="PTHR31286:SF153">
    <property type="entry name" value="DUF4283 DOMAIN PROTEIN"/>
    <property type="match status" value="1"/>
</dbReference>
<feature type="domain" description="Zinc knuckle CX2CX4HX4C" evidence="2">
    <location>
        <begin position="168"/>
        <end position="215"/>
    </location>
</feature>
<gene>
    <name evidence="3" type="ORF">Gohar_014868</name>
</gene>
<dbReference type="InterPro" id="IPR025558">
    <property type="entry name" value="DUF4283"/>
</dbReference>
<comment type="caution">
    <text evidence="3">The sequence shown here is derived from an EMBL/GenBank/DDBJ whole genome shotgun (WGS) entry which is preliminary data.</text>
</comment>
<name>A0A7J9FZ41_9ROSI</name>
<reference evidence="3 4" key="1">
    <citation type="journal article" date="2019" name="Genome Biol. Evol.">
        <title>Insights into the evolution of the New World diploid cottons (Gossypium, subgenus Houzingenia) based on genome sequencing.</title>
        <authorList>
            <person name="Grover C.E."/>
            <person name="Arick M.A. 2nd"/>
            <person name="Thrash A."/>
            <person name="Conover J.L."/>
            <person name="Sanders W.S."/>
            <person name="Peterson D.G."/>
            <person name="Frelichowski J.E."/>
            <person name="Scheffler J.A."/>
            <person name="Scheffler B.E."/>
            <person name="Wendel J.F."/>
        </authorList>
    </citation>
    <scope>NUCLEOTIDE SEQUENCE [LARGE SCALE GENOMIC DNA]</scope>
    <source>
        <strain evidence="3">0</strain>
        <tissue evidence="3">Leaf</tissue>
    </source>
</reference>
<organism evidence="3 4">
    <name type="scientific">Gossypium harknessii</name>
    <dbReference type="NCBI Taxonomy" id="34285"/>
    <lineage>
        <taxon>Eukaryota</taxon>
        <taxon>Viridiplantae</taxon>
        <taxon>Streptophyta</taxon>
        <taxon>Embryophyta</taxon>
        <taxon>Tracheophyta</taxon>
        <taxon>Spermatophyta</taxon>
        <taxon>Magnoliopsida</taxon>
        <taxon>eudicotyledons</taxon>
        <taxon>Gunneridae</taxon>
        <taxon>Pentapetalae</taxon>
        <taxon>rosids</taxon>
        <taxon>malvids</taxon>
        <taxon>Malvales</taxon>
        <taxon>Malvaceae</taxon>
        <taxon>Malvoideae</taxon>
        <taxon>Gossypium</taxon>
    </lineage>
</organism>
<dbReference type="InterPro" id="IPR040256">
    <property type="entry name" value="At4g02000-like"/>
</dbReference>
<dbReference type="EMBL" id="JABFAD010000001">
    <property type="protein sequence ID" value="MBA0790204.1"/>
    <property type="molecule type" value="Genomic_DNA"/>
</dbReference>
<keyword evidence="4" id="KW-1185">Reference proteome</keyword>
<dbReference type="Pfam" id="PF14111">
    <property type="entry name" value="DUF4283"/>
    <property type="match status" value="1"/>
</dbReference>
<dbReference type="OrthoDB" id="1729074at2759"/>
<evidence type="ECO:0000259" key="1">
    <source>
        <dbReference type="Pfam" id="PF14111"/>
    </source>
</evidence>
<feature type="domain" description="DUF4283" evidence="1">
    <location>
        <begin position="30"/>
        <end position="110"/>
    </location>
</feature>
<evidence type="ECO:0008006" key="5">
    <source>
        <dbReference type="Google" id="ProtNLM"/>
    </source>
</evidence>
<dbReference type="AlphaFoldDB" id="A0A7J9FZ41"/>
<protein>
    <recommendedName>
        <fullName evidence="5">CCHC-type domain-containing protein</fullName>
    </recommendedName>
</protein>